<dbReference type="EMBL" id="JBANBB010000001">
    <property type="protein sequence ID" value="MEK0306115.1"/>
    <property type="molecule type" value="Genomic_DNA"/>
</dbReference>
<accession>A0ABU8ZLJ2</accession>
<feature type="transmembrane region" description="Helical" evidence="1">
    <location>
        <begin position="341"/>
        <end position="363"/>
    </location>
</feature>
<evidence type="ECO:0000313" key="3">
    <source>
        <dbReference type="Proteomes" id="UP001373159"/>
    </source>
</evidence>
<sequence>MAATVGRGNQEGAVGGQALTGAGKPGRIVGWAADGLVCAWIAWCTAVGPIFRSEGSIRQFGPSNWAILLLVFAACLALTLVAARWMRGASFPLRGLASRRIRQTGRRRGEGRDEVSGLYGRSGPGRPGWLDALGGFLVRHTGDWRAITMVLVVGWLWIYVTLLAAFGADLNSQSREFATWICQLEGGHPPYRDGFTPMDVYPTARYLWPIEPTFLTDHHNIALTFLYGGTIFLSKRLTGSGDWGIILLAGMQLLFAAFCCGTAADRFLNSHSPATPPVRPLSAGTGRAAAAVRGVRHHTAAGSDGMSPGGSGPLARGLILLFFLVCPLSVFSTISLTKSTLFAFAFVWWFGIWHELGIGPRPADGSRGDGAPDGRRRPRLTTLAGFALSTLVMLMSAKYAVYIVAVQFILALLTDHRRWKTYVVCLLLPLAAFQGALSGLEYSGLVIPGDPIEGRSLQLQQVARTARDQASAIPEDARQALSPIMDLRAAGEEYTPNEADRVKSSGLETKTTVYKWKTVTAADMKRLDRAWLEVGRRAPLTYLDAFMAESYGYFDVGDPAYVPVAYYLNNGFVQDDTDHIGHWCHGWRDAVAGFVRTWTAIPVLGWPAKGNFWVVCALLLIGAQMAAGSWRGLVGQFPLLLMMGVMILSPANNFERHMLPVAFVVGFVLLSLVRGRKTLAGCESLGRVAGRH</sequence>
<feature type="transmembrane region" description="Helical" evidence="1">
    <location>
        <begin position="657"/>
        <end position="673"/>
    </location>
</feature>
<gene>
    <name evidence="2" type="ORF">V8P97_01305</name>
</gene>
<protein>
    <submittedName>
        <fullName evidence="2">DUF6020 family protein</fullName>
    </submittedName>
</protein>
<dbReference type="InterPro" id="IPR046062">
    <property type="entry name" value="DUF6020"/>
</dbReference>
<feature type="transmembrane region" description="Helical" evidence="1">
    <location>
        <begin position="383"/>
        <end position="410"/>
    </location>
</feature>
<keyword evidence="1" id="KW-1133">Transmembrane helix</keyword>
<feature type="transmembrane region" description="Helical" evidence="1">
    <location>
        <begin position="63"/>
        <end position="86"/>
    </location>
</feature>
<dbReference type="RefSeq" id="WP_340468650.1">
    <property type="nucleotide sequence ID" value="NZ_JBANBB010000001.1"/>
</dbReference>
<keyword evidence="1" id="KW-0812">Transmembrane</keyword>
<feature type="transmembrane region" description="Helical" evidence="1">
    <location>
        <begin position="146"/>
        <end position="166"/>
    </location>
</feature>
<proteinExistence type="predicted"/>
<organism evidence="2 3">
    <name type="scientific">Bifidobacterium favimelis</name>
    <dbReference type="NCBI Taxonomy" id="3122979"/>
    <lineage>
        <taxon>Bacteria</taxon>
        <taxon>Bacillati</taxon>
        <taxon>Actinomycetota</taxon>
        <taxon>Actinomycetes</taxon>
        <taxon>Bifidobacteriales</taxon>
        <taxon>Bifidobacteriaceae</taxon>
        <taxon>Bifidobacterium</taxon>
    </lineage>
</organism>
<comment type="caution">
    <text evidence="2">The sequence shown here is derived from an EMBL/GenBank/DDBJ whole genome shotgun (WGS) entry which is preliminary data.</text>
</comment>
<reference evidence="2 3" key="1">
    <citation type="submission" date="2024-02" db="EMBL/GenBank/DDBJ databases">
        <title>Bifidobacterium honeyensis sp. nov., isolated from the comb honey.</title>
        <authorList>
            <person name="Liu W."/>
            <person name="Li Y."/>
        </authorList>
    </citation>
    <scope>NUCLEOTIDE SEQUENCE [LARGE SCALE GENOMIC DNA]</scope>
    <source>
        <strain evidence="2 3">IMAU50988</strain>
    </source>
</reference>
<keyword evidence="1" id="KW-0472">Membrane</keyword>
<feature type="transmembrane region" description="Helical" evidence="1">
    <location>
        <begin position="314"/>
        <end position="334"/>
    </location>
</feature>
<evidence type="ECO:0000256" key="1">
    <source>
        <dbReference type="SAM" id="Phobius"/>
    </source>
</evidence>
<feature type="transmembrane region" description="Helical" evidence="1">
    <location>
        <begin position="243"/>
        <end position="264"/>
    </location>
</feature>
<feature type="transmembrane region" description="Helical" evidence="1">
    <location>
        <begin position="28"/>
        <end position="51"/>
    </location>
</feature>
<evidence type="ECO:0000313" key="2">
    <source>
        <dbReference type="EMBL" id="MEK0306115.1"/>
    </source>
</evidence>
<name>A0ABU8ZLJ2_9BIFI</name>
<dbReference type="Pfam" id="PF19484">
    <property type="entry name" value="DUF6020"/>
    <property type="match status" value="1"/>
</dbReference>
<dbReference type="Proteomes" id="UP001373159">
    <property type="component" value="Unassembled WGS sequence"/>
</dbReference>
<keyword evidence="3" id="KW-1185">Reference proteome</keyword>